<dbReference type="EMBL" id="KL596627">
    <property type="protein sequence ID" value="KER33170.1"/>
    <property type="molecule type" value="Genomic_DNA"/>
</dbReference>
<evidence type="ECO:0008006" key="3">
    <source>
        <dbReference type="Google" id="ProtNLM"/>
    </source>
</evidence>
<evidence type="ECO:0000313" key="2">
    <source>
        <dbReference type="Proteomes" id="UP000054324"/>
    </source>
</evidence>
<name>A0A075ABJ2_OPIVI</name>
<gene>
    <name evidence="1" type="ORF">T265_00869</name>
</gene>
<dbReference type="AlphaFoldDB" id="A0A075ABJ2"/>
<dbReference type="Proteomes" id="UP000054324">
    <property type="component" value="Unassembled WGS sequence"/>
</dbReference>
<dbReference type="RefSeq" id="XP_009163028.1">
    <property type="nucleotide sequence ID" value="XM_009164764.1"/>
</dbReference>
<organism evidence="1 2">
    <name type="scientific">Opisthorchis viverrini</name>
    <name type="common">Southeast Asian liver fluke</name>
    <dbReference type="NCBI Taxonomy" id="6198"/>
    <lineage>
        <taxon>Eukaryota</taxon>
        <taxon>Metazoa</taxon>
        <taxon>Spiralia</taxon>
        <taxon>Lophotrochozoa</taxon>
        <taxon>Platyhelminthes</taxon>
        <taxon>Trematoda</taxon>
        <taxon>Digenea</taxon>
        <taxon>Opisthorchiida</taxon>
        <taxon>Opisthorchiata</taxon>
        <taxon>Opisthorchiidae</taxon>
        <taxon>Opisthorchis</taxon>
    </lineage>
</organism>
<proteinExistence type="predicted"/>
<dbReference type="OrthoDB" id="6254850at2759"/>
<sequence>MRQALVHLPVSLDYQRMLLFILRRRHLNLPKDPRALLCLRILTTSNAIAVFERPNLAKSRNWVGVSGNKTICGCGVSEPLDVEGYRQHTTSELHLVSDSGFIPFNDLECVPVHLSCSSFATDQPGCSSNQRTFRHTSSEFQRYFRPLEDGSPWEAADSVYFTEDLLYLQNSSDTYGPRAVTCNVHSLVHLADDVRARGSLDRFSALPFVYVLGELRKNVFGPLKLAVQMQRPIAEWSVSASADALNCLLTQLGGGLLKIRGQPTTDFALLEAHQLYMTSLKQLSQHHLATSNSCIRLLVFEIQLKSFNFSTTCISTIRIFPAENAGCTNALGTFERKLPEIYLAILHFRHLLEKGSCIIQTDHKRFTCAFSAKPAGCKPREMRHLDYTSQITTDVQ</sequence>
<dbReference type="GeneID" id="20315057"/>
<reference evidence="1 2" key="1">
    <citation type="submission" date="2013-11" db="EMBL/GenBank/DDBJ databases">
        <title>Opisthorchis viverrini - life in the bile duct.</title>
        <authorList>
            <person name="Young N.D."/>
            <person name="Nagarajan N."/>
            <person name="Lin S.J."/>
            <person name="Korhonen P.K."/>
            <person name="Jex A.R."/>
            <person name="Hall R.S."/>
            <person name="Safavi-Hemami H."/>
            <person name="Kaewkong W."/>
            <person name="Bertrand D."/>
            <person name="Gao S."/>
            <person name="Seet Q."/>
            <person name="Wongkham S."/>
            <person name="Teh B.T."/>
            <person name="Wongkham C."/>
            <person name="Intapan P.M."/>
            <person name="Maleewong W."/>
            <person name="Yang X."/>
            <person name="Hu M."/>
            <person name="Wang Z."/>
            <person name="Hofmann A."/>
            <person name="Sternberg P.W."/>
            <person name="Tan P."/>
            <person name="Wang J."/>
            <person name="Gasser R.B."/>
        </authorList>
    </citation>
    <scope>NUCLEOTIDE SEQUENCE [LARGE SCALE GENOMIC DNA]</scope>
</reference>
<keyword evidence="2" id="KW-1185">Reference proteome</keyword>
<dbReference type="KEGG" id="ovi:T265_00869"/>
<dbReference type="CTD" id="20315057"/>
<accession>A0A075ABJ2</accession>
<protein>
    <recommendedName>
        <fullName evidence="3">Reverse transcriptase RNase H-like domain-containing protein</fullName>
    </recommendedName>
</protein>
<evidence type="ECO:0000313" key="1">
    <source>
        <dbReference type="EMBL" id="KER33170.1"/>
    </source>
</evidence>